<dbReference type="EMBL" id="CAAE01001955">
    <property type="protein sequence ID" value="CAF87257.1"/>
    <property type="molecule type" value="Genomic_DNA"/>
</dbReference>
<evidence type="ECO:0000313" key="2">
    <source>
        <dbReference type="EMBL" id="CAF87257.1"/>
    </source>
</evidence>
<dbReference type="OrthoDB" id="9619777at2759"/>
<feature type="domain" description="FERM" evidence="1">
    <location>
        <begin position="1"/>
        <end position="136"/>
    </location>
</feature>
<comment type="caution">
    <text evidence="2">The sequence shown here is derived from an EMBL/GenBank/DDBJ whole genome shotgun (WGS) entry which is preliminary data.</text>
</comment>
<dbReference type="InterPro" id="IPR049385">
    <property type="entry name" value="FAK1-like_FERM_C"/>
</dbReference>
<dbReference type="PANTHER" id="PTHR46221:SF1">
    <property type="entry name" value="FERM AND PDZ DOMAIN-CONTAINING PROTEIN 3"/>
    <property type="match status" value="1"/>
</dbReference>
<organism evidence="2">
    <name type="scientific">Tetraodon nigroviridis</name>
    <name type="common">Spotted green pufferfish</name>
    <name type="synonym">Chelonodon nigroviridis</name>
    <dbReference type="NCBI Taxonomy" id="99883"/>
    <lineage>
        <taxon>Eukaryota</taxon>
        <taxon>Metazoa</taxon>
        <taxon>Chordata</taxon>
        <taxon>Craniata</taxon>
        <taxon>Vertebrata</taxon>
        <taxon>Euteleostomi</taxon>
        <taxon>Actinopterygii</taxon>
        <taxon>Neopterygii</taxon>
        <taxon>Teleostei</taxon>
        <taxon>Neoteleostei</taxon>
        <taxon>Acanthomorphata</taxon>
        <taxon>Eupercaria</taxon>
        <taxon>Tetraodontiformes</taxon>
        <taxon>Tetradontoidea</taxon>
        <taxon>Tetraodontidae</taxon>
        <taxon>Tetraodon</taxon>
    </lineage>
</organism>
<accession>Q4TIM5</accession>
<dbReference type="Gene3D" id="2.30.29.30">
    <property type="entry name" value="Pleckstrin-homology domain (PH domain)/Phosphotyrosine-binding domain (PTB)"/>
    <property type="match status" value="1"/>
</dbReference>
<reference evidence="2" key="1">
    <citation type="journal article" date="2004" name="Nature">
        <title>Genome duplication in the teleost fish Tetraodon nigroviridis reveals the early vertebrate proto-karyotype.</title>
        <authorList>
            <person name="Jaillon O."/>
            <person name="Aury J.-M."/>
            <person name="Brunet F."/>
            <person name="Petit J.-L."/>
            <person name="Stange-Thomann N."/>
            <person name="Mauceli E."/>
            <person name="Bouneau L."/>
            <person name="Fischer C."/>
            <person name="Ozouf-Costaz C."/>
            <person name="Bernot A."/>
            <person name="Nicaud S."/>
            <person name="Jaffe D."/>
            <person name="Fisher S."/>
            <person name="Lutfalla G."/>
            <person name="Dossat C."/>
            <person name="Segurens B."/>
            <person name="Dasilva C."/>
            <person name="Salanoubat M."/>
            <person name="Levy M."/>
            <person name="Boudet N."/>
            <person name="Castellano S."/>
            <person name="Anthouard V."/>
            <person name="Jubin C."/>
            <person name="Castelli V."/>
            <person name="Katinka M."/>
            <person name="Vacherie B."/>
            <person name="Biemont C."/>
            <person name="Skalli Z."/>
            <person name="Cattolico L."/>
            <person name="Poulain J."/>
            <person name="De Berardinis V."/>
            <person name="Cruaud C."/>
            <person name="Duprat S."/>
            <person name="Brottier P."/>
            <person name="Coutanceau J.-P."/>
            <person name="Gouzy J."/>
            <person name="Parra G."/>
            <person name="Lardier G."/>
            <person name="Chapple C."/>
            <person name="McKernan K.J."/>
            <person name="McEwan P."/>
            <person name="Bosak S."/>
            <person name="Kellis M."/>
            <person name="Volff J.-N."/>
            <person name="Guigo R."/>
            <person name="Zody M.C."/>
            <person name="Mesirov J."/>
            <person name="Lindblad-Toh K."/>
            <person name="Birren B."/>
            <person name="Nusbaum C."/>
            <person name="Kahn D."/>
            <person name="Robinson-Rechavi M."/>
            <person name="Laudet V."/>
            <person name="Schachter V."/>
            <person name="Quetier F."/>
            <person name="Saurin W."/>
            <person name="Scarpelli C."/>
            <person name="Wincker P."/>
            <person name="Lander E.S."/>
            <person name="Weissenbach J."/>
            <person name="Roest Crollius H."/>
        </authorList>
    </citation>
    <scope>NUCLEOTIDE SEQUENCE [LARGE SCALE GENOMIC DNA]</scope>
</reference>
<feature type="non-terminal residue" evidence="2">
    <location>
        <position position="147"/>
    </location>
</feature>
<dbReference type="Pfam" id="PF21477">
    <property type="entry name" value="FERM_C_FAK1"/>
    <property type="match status" value="1"/>
</dbReference>
<gene>
    <name evidence="2" type="ORF">GSTENG00037538001</name>
</gene>
<name>Q4TIM5_TETNG</name>
<dbReference type="InterPro" id="IPR000299">
    <property type="entry name" value="FERM_domain"/>
</dbReference>
<dbReference type="PANTHER" id="PTHR46221">
    <property type="entry name" value="FERM AND PDZ DOMAIN-CONTAINING PROTEIN FAMILY MEMBER"/>
    <property type="match status" value="1"/>
</dbReference>
<dbReference type="InterPro" id="IPR011993">
    <property type="entry name" value="PH-like_dom_sf"/>
</dbReference>
<sequence>LQGKLQYMRVLNDLPPFGGILFQTVGLDEKQSATTLLVGPRHGISHVIDLKNNLTTVLAEFSRVAKIQLYRESQGVARVELTIHEAKNKSLITLSKCIFFSCTTFYEPLVLLMEWPDASNFACLISGYYKLFVDPKRNIYFRAPGQS</sequence>
<proteinExistence type="predicted"/>
<evidence type="ECO:0000259" key="1">
    <source>
        <dbReference type="PROSITE" id="PS50057"/>
    </source>
</evidence>
<dbReference type="HOGENOM" id="CLU_1781764_0_0_1"/>
<dbReference type="KEGG" id="tng:GSTEN00037538G001"/>
<feature type="non-terminal residue" evidence="2">
    <location>
        <position position="1"/>
    </location>
</feature>
<protein>
    <submittedName>
        <fullName evidence="2">(spotted green pufferfish) hypothetical protein</fullName>
    </submittedName>
</protein>
<dbReference type="AlphaFoldDB" id="Q4TIM5"/>
<dbReference type="SUPFAM" id="SSF50729">
    <property type="entry name" value="PH domain-like"/>
    <property type="match status" value="1"/>
</dbReference>
<dbReference type="PROSITE" id="PS50057">
    <property type="entry name" value="FERM_3"/>
    <property type="match status" value="1"/>
</dbReference>
<reference evidence="2" key="2">
    <citation type="submission" date="2004-02" db="EMBL/GenBank/DDBJ databases">
        <authorList>
            <consortium name="Genoscope"/>
            <consortium name="Whitehead Institute Centre for Genome Research"/>
        </authorList>
    </citation>
    <scope>NUCLEOTIDE SEQUENCE</scope>
</reference>
<dbReference type="STRING" id="99883.ENSTNIP00000022869"/>